<keyword evidence="1" id="KW-0805">Transcription regulation</keyword>
<evidence type="ECO:0000256" key="1">
    <source>
        <dbReference type="ARBA" id="ARBA00023015"/>
    </source>
</evidence>
<dbReference type="SMART" id="SM00895">
    <property type="entry name" value="FCD"/>
    <property type="match status" value="1"/>
</dbReference>
<name>B9K568_ALLAM</name>
<dbReference type="PANTHER" id="PTHR43537:SF5">
    <property type="entry name" value="UXU OPERON TRANSCRIPTIONAL REGULATOR"/>
    <property type="match status" value="1"/>
</dbReference>
<feature type="domain" description="HTH gntR-type" evidence="4">
    <location>
        <begin position="50"/>
        <end position="118"/>
    </location>
</feature>
<dbReference type="GO" id="GO:0003700">
    <property type="term" value="F:DNA-binding transcription factor activity"/>
    <property type="evidence" value="ECO:0007669"/>
    <property type="project" value="InterPro"/>
</dbReference>
<dbReference type="eggNOG" id="COG2186">
    <property type="taxonomic scope" value="Bacteria"/>
</dbReference>
<evidence type="ECO:0000313" key="5">
    <source>
        <dbReference type="EMBL" id="ACM40016.1"/>
    </source>
</evidence>
<keyword evidence="5" id="KW-0614">Plasmid</keyword>
<accession>B9K568</accession>
<keyword evidence="3" id="KW-0804">Transcription</keyword>
<organism evidence="5 6">
    <name type="scientific">Allorhizobium ampelinum (strain ATCC BAA-846 / DSM 112012 / S4)</name>
    <name type="common">Agrobacterium vitis (strain S4)</name>
    <dbReference type="NCBI Taxonomy" id="311402"/>
    <lineage>
        <taxon>Bacteria</taxon>
        <taxon>Pseudomonadati</taxon>
        <taxon>Pseudomonadota</taxon>
        <taxon>Alphaproteobacteria</taxon>
        <taxon>Hyphomicrobiales</taxon>
        <taxon>Rhizobiaceae</taxon>
        <taxon>Rhizobium/Agrobacterium group</taxon>
        <taxon>Allorhizobium</taxon>
        <taxon>Allorhizobium ampelinum</taxon>
    </lineage>
</organism>
<proteinExistence type="predicted"/>
<dbReference type="HOGENOM" id="CLU_017584_9_0_5"/>
<dbReference type="PANTHER" id="PTHR43537">
    <property type="entry name" value="TRANSCRIPTIONAL REGULATOR, GNTR FAMILY"/>
    <property type="match status" value="1"/>
</dbReference>
<dbReference type="CDD" id="cd07377">
    <property type="entry name" value="WHTH_GntR"/>
    <property type="match status" value="1"/>
</dbReference>
<evidence type="ECO:0000256" key="2">
    <source>
        <dbReference type="ARBA" id="ARBA00023125"/>
    </source>
</evidence>
<keyword evidence="2" id="KW-0238">DNA-binding</keyword>
<dbReference type="EMBL" id="CP000638">
    <property type="protein sequence ID" value="ACM40016.1"/>
    <property type="molecule type" value="Genomic_DNA"/>
</dbReference>
<reference evidence="5 6" key="1">
    <citation type="journal article" date="2009" name="J. Bacteriol.">
        <title>Genome sequences of three Agrobacterium biovars help elucidate the evolution of multichromosome genomes in bacteria.</title>
        <authorList>
            <person name="Slater S.C."/>
            <person name="Goldman B.S."/>
            <person name="Goodner B."/>
            <person name="Setubal J.C."/>
            <person name="Farrand S.K."/>
            <person name="Nester E.W."/>
            <person name="Burr T.J."/>
            <person name="Banta L."/>
            <person name="Dickerman A.W."/>
            <person name="Paulsen I."/>
            <person name="Otten L."/>
            <person name="Suen G."/>
            <person name="Welch R."/>
            <person name="Almeida N.F."/>
            <person name="Arnold F."/>
            <person name="Burton O.T."/>
            <person name="Du Z."/>
            <person name="Ewing A."/>
            <person name="Godsy E."/>
            <person name="Heisel S."/>
            <person name="Houmiel K.L."/>
            <person name="Jhaveri J."/>
            <person name="Lu J."/>
            <person name="Miller N.M."/>
            <person name="Norton S."/>
            <person name="Chen Q."/>
            <person name="Phoolcharoen W."/>
            <person name="Ohlin V."/>
            <person name="Ondrusek D."/>
            <person name="Pride N."/>
            <person name="Stricklin S.L."/>
            <person name="Sun J."/>
            <person name="Wheeler C."/>
            <person name="Wilson L."/>
            <person name="Zhu H."/>
            <person name="Wood D.W."/>
        </authorList>
    </citation>
    <scope>NUCLEOTIDE SEQUENCE [LARGE SCALE GENOMIC DNA]</scope>
    <source>
        <strain evidence="6">S4 / ATCC BAA-846</strain>
        <plasmid evidence="5 6">pAtS4e</plasmid>
    </source>
</reference>
<dbReference type="Pfam" id="PF07729">
    <property type="entry name" value="FCD"/>
    <property type="match status" value="1"/>
</dbReference>
<keyword evidence="6" id="KW-1185">Reference proteome</keyword>
<dbReference type="AlphaFoldDB" id="B9K568"/>
<dbReference type="InterPro" id="IPR000524">
    <property type="entry name" value="Tscrpt_reg_HTH_GntR"/>
</dbReference>
<gene>
    <name evidence="5" type="ordered locus">Avi_7351</name>
</gene>
<dbReference type="InterPro" id="IPR036388">
    <property type="entry name" value="WH-like_DNA-bd_sf"/>
</dbReference>
<dbReference type="PROSITE" id="PS50949">
    <property type="entry name" value="HTH_GNTR"/>
    <property type="match status" value="1"/>
</dbReference>
<dbReference type="GO" id="GO:0003677">
    <property type="term" value="F:DNA binding"/>
    <property type="evidence" value="ECO:0007669"/>
    <property type="project" value="UniProtKB-KW"/>
</dbReference>
<dbReference type="KEGG" id="avi:Avi_7351"/>
<dbReference type="Gene3D" id="1.20.120.530">
    <property type="entry name" value="GntR ligand-binding domain-like"/>
    <property type="match status" value="1"/>
</dbReference>
<dbReference type="SUPFAM" id="SSF48008">
    <property type="entry name" value="GntR ligand-binding domain-like"/>
    <property type="match status" value="1"/>
</dbReference>
<evidence type="ECO:0000313" key="6">
    <source>
        <dbReference type="Proteomes" id="UP000001596"/>
    </source>
</evidence>
<sequence length="284" mass="31336">MAFYRAVEFAYDSSYIFHLERRKRLCLLRQGMKVVDGVTGQVKTRAKGAGSLVAQVSDSLRKAILGGDYAPGDRLPSEMELTEAHGVSRTVIREAVTGLRYDGLVEVRQGAGIFVLNHHQSRSNPSKLDRARLSSDLEVLEIRTPLEIEAAGLAALRRSPAQEEAIFDCHAKLLACIEADRSIREADLALHMAIAAATNNPLFTQFLEMHGASAIPQSKVVAENRAAEQTAYRRLIHREHQAVVVAISDGDEKAARAAMQDHLRGSQLRYRDLLRDLRGIGSET</sequence>
<geneLocation type="plasmid" evidence="5 6">
    <name>pAtS4e</name>
</geneLocation>
<dbReference type="SUPFAM" id="SSF46785">
    <property type="entry name" value="Winged helix' DNA-binding domain"/>
    <property type="match status" value="1"/>
</dbReference>
<evidence type="ECO:0000256" key="3">
    <source>
        <dbReference type="ARBA" id="ARBA00023163"/>
    </source>
</evidence>
<dbReference type="SMART" id="SM00345">
    <property type="entry name" value="HTH_GNTR"/>
    <property type="match status" value="1"/>
</dbReference>
<dbReference type="PRINTS" id="PR00035">
    <property type="entry name" value="HTHGNTR"/>
</dbReference>
<protein>
    <submittedName>
        <fullName evidence="5">Transcriptional regulator GntR family</fullName>
    </submittedName>
</protein>
<dbReference type="InterPro" id="IPR008920">
    <property type="entry name" value="TF_FadR/GntR_C"/>
</dbReference>
<dbReference type="InterPro" id="IPR036390">
    <property type="entry name" value="WH_DNA-bd_sf"/>
</dbReference>
<dbReference type="InterPro" id="IPR011711">
    <property type="entry name" value="GntR_C"/>
</dbReference>
<dbReference type="Proteomes" id="UP000001596">
    <property type="component" value="Plasmid pAtS4e"/>
</dbReference>
<dbReference type="Pfam" id="PF00392">
    <property type="entry name" value="GntR"/>
    <property type="match status" value="1"/>
</dbReference>
<evidence type="ECO:0000259" key="4">
    <source>
        <dbReference type="PROSITE" id="PS50949"/>
    </source>
</evidence>
<dbReference type="Gene3D" id="1.10.10.10">
    <property type="entry name" value="Winged helix-like DNA-binding domain superfamily/Winged helix DNA-binding domain"/>
    <property type="match status" value="1"/>
</dbReference>